<proteinExistence type="predicted"/>
<accession>A0A8R1Z245</accession>
<feature type="chain" id="PRO_5044216271" evidence="2">
    <location>
        <begin position="16"/>
        <end position="161"/>
    </location>
</feature>
<gene>
    <name evidence="3" type="primary">WBGene00281249</name>
</gene>
<reference evidence="4" key="1">
    <citation type="journal article" date="2008" name="Nat. Genet.">
        <title>The Pristionchus pacificus genome provides a unique perspective on nematode lifestyle and parasitism.</title>
        <authorList>
            <person name="Dieterich C."/>
            <person name="Clifton S.W."/>
            <person name="Schuster L.N."/>
            <person name="Chinwalla A."/>
            <person name="Delehaunty K."/>
            <person name="Dinkelacker I."/>
            <person name="Fulton L."/>
            <person name="Fulton R."/>
            <person name="Godfrey J."/>
            <person name="Minx P."/>
            <person name="Mitreva M."/>
            <person name="Roeseler W."/>
            <person name="Tian H."/>
            <person name="Witte H."/>
            <person name="Yang S.P."/>
            <person name="Wilson R.K."/>
            <person name="Sommer R.J."/>
        </authorList>
    </citation>
    <scope>NUCLEOTIDE SEQUENCE [LARGE SCALE GENOMIC DNA]</scope>
    <source>
        <strain evidence="4">PS312</strain>
    </source>
</reference>
<dbReference type="AlphaFoldDB" id="A0A2A6BHH4"/>
<reference evidence="3" key="2">
    <citation type="submission" date="2022-06" db="UniProtKB">
        <authorList>
            <consortium name="EnsemblMetazoa"/>
        </authorList>
    </citation>
    <scope>IDENTIFICATION</scope>
    <source>
        <strain evidence="3">PS312</strain>
    </source>
</reference>
<dbReference type="Pfam" id="PF02520">
    <property type="entry name" value="ANIS5_cation-bd"/>
    <property type="match status" value="1"/>
</dbReference>
<evidence type="ECO:0000313" key="3">
    <source>
        <dbReference type="EnsemblMetazoa" id="PPA42880.1"/>
    </source>
</evidence>
<dbReference type="EnsemblMetazoa" id="PPA42880.1">
    <property type="protein sequence ID" value="PPA42880.1"/>
    <property type="gene ID" value="WBGene00281249"/>
</dbReference>
<name>A0A2A6BHH4_PRIPA</name>
<feature type="region of interest" description="Disordered" evidence="1">
    <location>
        <begin position="142"/>
        <end position="161"/>
    </location>
</feature>
<evidence type="ECO:0000256" key="2">
    <source>
        <dbReference type="SAM" id="SignalP"/>
    </source>
</evidence>
<protein>
    <submittedName>
        <fullName evidence="3">DUF148 domain-containing protein</fullName>
    </submittedName>
</protein>
<feature type="compositionally biased region" description="Gly residues" evidence="1">
    <location>
        <begin position="149"/>
        <end position="161"/>
    </location>
</feature>
<sequence>MKLHLLLLLPALSASFYPENVAFLSSINSPQATTDYNQIVTNQQLTRTQMEQQLGQWATKYGATSQIQQLITARATMLKSMADTATSDAQNLPSLIQKMYGVASSGSLTGSQMESQMRQMLDSATAGQKKMAMAAFGIELNPGSNNGNNNGGFGNNNNGGF</sequence>
<feature type="signal peptide" evidence="2">
    <location>
        <begin position="1"/>
        <end position="15"/>
    </location>
</feature>
<dbReference type="Proteomes" id="UP000005239">
    <property type="component" value="Unassembled WGS sequence"/>
</dbReference>
<evidence type="ECO:0000256" key="1">
    <source>
        <dbReference type="SAM" id="MobiDB-lite"/>
    </source>
</evidence>
<keyword evidence="4" id="KW-1185">Reference proteome</keyword>
<dbReference type="PANTHER" id="PTHR21593">
    <property type="entry name" value="PRION-LIKE- Q/N-RICH -DOMAIN-BEARING PROTEIN PROTEIN"/>
    <property type="match status" value="1"/>
</dbReference>
<dbReference type="InterPro" id="IPR052823">
    <property type="entry name" value="SXP/RAL-2_related"/>
</dbReference>
<organism evidence="3 4">
    <name type="scientific">Pristionchus pacificus</name>
    <name type="common">Parasitic nematode worm</name>
    <dbReference type="NCBI Taxonomy" id="54126"/>
    <lineage>
        <taxon>Eukaryota</taxon>
        <taxon>Metazoa</taxon>
        <taxon>Ecdysozoa</taxon>
        <taxon>Nematoda</taxon>
        <taxon>Chromadorea</taxon>
        <taxon>Rhabditida</taxon>
        <taxon>Rhabditina</taxon>
        <taxon>Diplogasteromorpha</taxon>
        <taxon>Diplogasteroidea</taxon>
        <taxon>Neodiplogasteridae</taxon>
        <taxon>Pristionchus</taxon>
    </lineage>
</organism>
<dbReference type="PANTHER" id="PTHR21593:SF36">
    <property type="entry name" value="DUF148 DOMAIN-CONTAINING PROTEIN-RELATED"/>
    <property type="match status" value="1"/>
</dbReference>
<dbReference type="InterPro" id="IPR003677">
    <property type="entry name" value="ANIS5_cation-bd"/>
</dbReference>
<keyword evidence="2" id="KW-0732">Signal</keyword>
<accession>A0A2A6BHH4</accession>
<evidence type="ECO:0000313" key="4">
    <source>
        <dbReference type="Proteomes" id="UP000005239"/>
    </source>
</evidence>